<evidence type="ECO:0000313" key="2">
    <source>
        <dbReference type="EMBL" id="TDY59675.1"/>
    </source>
</evidence>
<dbReference type="Proteomes" id="UP000295066">
    <property type="component" value="Unassembled WGS sequence"/>
</dbReference>
<accession>A0A4R8M7B1</accession>
<dbReference type="Pfam" id="PF00753">
    <property type="entry name" value="Lactamase_B"/>
    <property type="match status" value="1"/>
</dbReference>
<dbReference type="Gene3D" id="3.60.15.10">
    <property type="entry name" value="Ribonuclease Z/Hydroxyacylglutathione hydrolase-like"/>
    <property type="match status" value="1"/>
</dbReference>
<proteinExistence type="predicted"/>
<gene>
    <name evidence="2" type="ORF">C8D99_1119</name>
</gene>
<dbReference type="GO" id="GO:0016787">
    <property type="term" value="F:hydrolase activity"/>
    <property type="evidence" value="ECO:0007669"/>
    <property type="project" value="UniProtKB-KW"/>
</dbReference>
<dbReference type="CDD" id="cd07726">
    <property type="entry name" value="ST1585-like_MBL-fold"/>
    <property type="match status" value="1"/>
</dbReference>
<reference evidence="2 3" key="1">
    <citation type="submission" date="2019-03" db="EMBL/GenBank/DDBJ databases">
        <title>Genomic Encyclopedia of Type Strains, Phase IV (KMG-IV): sequencing the most valuable type-strain genomes for metagenomic binning, comparative biology and taxonomic classification.</title>
        <authorList>
            <person name="Goeker M."/>
        </authorList>
    </citation>
    <scope>NUCLEOTIDE SEQUENCE [LARGE SCALE GENOMIC DNA]</scope>
    <source>
        <strain evidence="2 3">DSM 25964</strain>
    </source>
</reference>
<dbReference type="PANTHER" id="PTHR42951:SF4">
    <property type="entry name" value="ACYL-COENZYME A THIOESTERASE MBLAC2"/>
    <property type="match status" value="1"/>
</dbReference>
<dbReference type="PANTHER" id="PTHR42951">
    <property type="entry name" value="METALLO-BETA-LACTAMASE DOMAIN-CONTAINING"/>
    <property type="match status" value="1"/>
</dbReference>
<comment type="caution">
    <text evidence="2">The sequence shown here is derived from an EMBL/GenBank/DDBJ whole genome shotgun (WGS) entry which is preliminary data.</text>
</comment>
<dbReference type="SUPFAM" id="SSF56281">
    <property type="entry name" value="Metallo-hydrolase/oxidoreductase"/>
    <property type="match status" value="1"/>
</dbReference>
<keyword evidence="3" id="KW-1185">Reference proteome</keyword>
<dbReference type="RefSeq" id="WP_133957830.1">
    <property type="nucleotide sequence ID" value="NZ_SORI01000011.1"/>
</dbReference>
<name>A0A4R8M7B1_9BACT</name>
<dbReference type="InterPro" id="IPR036866">
    <property type="entry name" value="RibonucZ/Hydroxyglut_hydro"/>
</dbReference>
<dbReference type="AlphaFoldDB" id="A0A4R8M7B1"/>
<keyword evidence="2" id="KW-0378">Hydrolase</keyword>
<dbReference type="InterPro" id="IPR037482">
    <property type="entry name" value="ST1585_MBL-fold"/>
</dbReference>
<dbReference type="InterPro" id="IPR050855">
    <property type="entry name" value="NDM-1-like"/>
</dbReference>
<feature type="domain" description="Metallo-beta-lactamase" evidence="1">
    <location>
        <begin position="18"/>
        <end position="214"/>
    </location>
</feature>
<sequence>MKFVNIDLQVNKRGFRRFISSWLVRDENEDRTYLVDTGPGSTWPIVRDAVERHGGSRVDAVLLTHVHLDHAGAVSLAFREYGAKVSAAPKGIPHLLEPAALWKGSVETLGNTAYLYGEPEPLPREALLADENLPAGFSAVETPGHASHHRCFVLDEGGGGKTLFAGEAAGIFLEGEEPFPYLRPATPPRFFPEVTLESIEKLIPLGCSRICYSHFGAAEGAGEMLSFARGQILFWRDIVVDLFRRGVPPDDEEAVFQELLERDPFLAAWRKMEPDIRDREREFIGNSIRGFAGAYGPK</sequence>
<evidence type="ECO:0000313" key="3">
    <source>
        <dbReference type="Proteomes" id="UP000295066"/>
    </source>
</evidence>
<evidence type="ECO:0000259" key="1">
    <source>
        <dbReference type="SMART" id="SM00849"/>
    </source>
</evidence>
<dbReference type="OrthoDB" id="9761531at2"/>
<dbReference type="InterPro" id="IPR001279">
    <property type="entry name" value="Metallo-B-lactamas"/>
</dbReference>
<organism evidence="2 3">
    <name type="scientific">Aminivibrio pyruvatiphilus</name>
    <dbReference type="NCBI Taxonomy" id="1005740"/>
    <lineage>
        <taxon>Bacteria</taxon>
        <taxon>Thermotogati</taxon>
        <taxon>Synergistota</taxon>
        <taxon>Synergistia</taxon>
        <taxon>Synergistales</taxon>
        <taxon>Aminobacteriaceae</taxon>
        <taxon>Aminivibrio</taxon>
    </lineage>
</organism>
<dbReference type="SMART" id="SM00849">
    <property type="entry name" value="Lactamase_B"/>
    <property type="match status" value="1"/>
</dbReference>
<dbReference type="EMBL" id="SORI01000011">
    <property type="protein sequence ID" value="TDY59675.1"/>
    <property type="molecule type" value="Genomic_DNA"/>
</dbReference>
<protein>
    <submittedName>
        <fullName evidence="2">Glyoxylase-like metal-dependent hydrolase (Beta-lactamase superfamily II)</fullName>
    </submittedName>
</protein>